<dbReference type="CDD" id="cd09272">
    <property type="entry name" value="RNase_HI_RT_Ty1"/>
    <property type="match status" value="1"/>
</dbReference>
<feature type="domain" description="CCHC-type" evidence="3">
    <location>
        <begin position="222"/>
        <end position="236"/>
    </location>
</feature>
<proteinExistence type="predicted"/>
<dbReference type="Gene3D" id="4.10.60.10">
    <property type="entry name" value="Zinc finger, CCHC-type"/>
    <property type="match status" value="1"/>
</dbReference>
<dbReference type="PANTHER" id="PTHR11439:SF467">
    <property type="entry name" value="INTEGRASE CATALYTIC DOMAIN-CONTAINING PROTEIN"/>
    <property type="match status" value="1"/>
</dbReference>
<reference evidence="4 5" key="1">
    <citation type="journal article" date="2021" name="Commun. Biol.">
        <title>The genome of Shorea leprosula (Dipterocarpaceae) highlights the ecological relevance of drought in aseasonal tropical rainforests.</title>
        <authorList>
            <person name="Ng K.K.S."/>
            <person name="Kobayashi M.J."/>
            <person name="Fawcett J.A."/>
            <person name="Hatakeyama M."/>
            <person name="Paape T."/>
            <person name="Ng C.H."/>
            <person name="Ang C.C."/>
            <person name="Tnah L.H."/>
            <person name="Lee C.T."/>
            <person name="Nishiyama T."/>
            <person name="Sese J."/>
            <person name="O'Brien M.J."/>
            <person name="Copetti D."/>
            <person name="Mohd Noor M.I."/>
            <person name="Ong R.C."/>
            <person name="Putra M."/>
            <person name="Sireger I.Z."/>
            <person name="Indrioko S."/>
            <person name="Kosugi Y."/>
            <person name="Izuno A."/>
            <person name="Isagi Y."/>
            <person name="Lee S.L."/>
            <person name="Shimizu K.K."/>
        </authorList>
    </citation>
    <scope>NUCLEOTIDE SEQUENCE [LARGE SCALE GENOMIC DNA]</scope>
    <source>
        <strain evidence="4">214</strain>
    </source>
</reference>
<dbReference type="Pfam" id="PF14223">
    <property type="entry name" value="Retrotran_gag_2"/>
    <property type="match status" value="1"/>
</dbReference>
<dbReference type="GO" id="GO:0003676">
    <property type="term" value="F:nucleic acid binding"/>
    <property type="evidence" value="ECO:0007669"/>
    <property type="project" value="InterPro"/>
</dbReference>
<keyword evidence="1" id="KW-0863">Zinc-finger</keyword>
<dbReference type="SUPFAM" id="SSF53098">
    <property type="entry name" value="Ribonuclease H-like"/>
    <property type="match status" value="1"/>
</dbReference>
<dbReference type="InterPro" id="IPR001878">
    <property type="entry name" value="Znf_CCHC"/>
</dbReference>
<comment type="caution">
    <text evidence="4">The sequence shown here is derived from an EMBL/GenBank/DDBJ whole genome shotgun (WGS) entry which is preliminary data.</text>
</comment>
<dbReference type="Pfam" id="PF22936">
    <property type="entry name" value="Pol_BBD"/>
    <property type="match status" value="1"/>
</dbReference>
<dbReference type="GO" id="GO:0008270">
    <property type="term" value="F:zinc ion binding"/>
    <property type="evidence" value="ECO:0007669"/>
    <property type="project" value="UniProtKB-KW"/>
</dbReference>
<keyword evidence="1" id="KW-0479">Metal-binding</keyword>
<gene>
    <name evidence="4" type="ORF">SLEP1_g29307</name>
</gene>
<feature type="region of interest" description="Disordered" evidence="2">
    <location>
        <begin position="598"/>
        <end position="673"/>
    </location>
</feature>
<keyword evidence="5" id="KW-1185">Reference proteome</keyword>
<dbReference type="PROSITE" id="PS50158">
    <property type="entry name" value="ZF_CCHC"/>
    <property type="match status" value="1"/>
</dbReference>
<name>A0AAV5K502_9ROSI</name>
<evidence type="ECO:0000313" key="4">
    <source>
        <dbReference type="EMBL" id="GKV19007.1"/>
    </source>
</evidence>
<feature type="region of interest" description="Disordered" evidence="2">
    <location>
        <begin position="193"/>
        <end position="220"/>
    </location>
</feature>
<dbReference type="SMART" id="SM00343">
    <property type="entry name" value="ZnF_C2HC"/>
    <property type="match status" value="1"/>
</dbReference>
<dbReference type="Gene3D" id="3.30.420.10">
    <property type="entry name" value="Ribonuclease H-like superfamily/Ribonuclease H"/>
    <property type="match status" value="1"/>
</dbReference>
<sequence>MITLNSSNYQLWKGKMEDLLYVKEFHEPVFLEQKPDSMKDEEWRLLHRRVCGFIRQWIDDSVLNHINDETNARTLWTKLDQLFWAKTAQNKLCHIKKLMDSRYKDGTPTADHVNDFLGIIKELANLGIDFDDEVNGLILLNTLPKSWESFRSTTINSSPGGQVTLEIAKNRIFEEEKRMRALGVFSQPDTQALVMENKGRSKTREPRGRGGRSRSKSKSRVKCYHCGQLGHMKRNCYLLKGKDKKKVEDGNTTAVASTSGGDVTLLCDCGECCHVENLDAEWIIDSGASYHCVPKREYFSTYKAGDFGTIKMGNNSVSHIMGVGDICVQTNVGCTLTLKNVRHVHDMRMNLLSAKALDEEGYAHYFGNGNWKLTKGSMVVAKGRACCSLYKTHMKMCGGQLNKVEDEASPNLWREYVNPCDVCLFGKQHRVSFQKNLTRKENKLDLVYSDVCGPLEVESFGGNKYFVTFIDDATRKTWVYLLQKKVNTAVYLINRSPSVPLNFEIPEKAWTGKDVGYSHLRVFGCKAFMHVPKEQRTKLDDKAIPCIFVGYGDEEFGFRLWDPEKKKTVRSRDVVFHEHEKINDLKEEKAIRSFGEGVEDLTSAKTPSRKITNEEEVQVPEDETEEPTIEEDEASVDRGSNEQGEQPLPQEEKPQLRRSTREHKPSARYSSSDYILITEEGESENFQEVQSHKDKDCWMKAMQEEMNSLHKNNTYELVELPKGRKTLKNKWEKYVERLLERFNMKHAKPVSTPLANHFKLSKRSCPTTKEEKEKMSPIPYSSAVGSLMYAMVCTRPDIAHAVGVVSRFLSDPGKIHWEAVKWIFRYLRRTTKLCLTFGKTEPILKGYTDADMASDLDNRKSISGYLFTFAGGAVSCQSKLQKCVALSTTEAEYIAATKAGKEMLWMKRFLQELGLKQKESEISLVTLSDREQAVQLKKIHTNDNVADMMTKALPREKFEYCTKLAGVDSK</sequence>
<dbReference type="InterPro" id="IPR054722">
    <property type="entry name" value="PolX-like_BBD"/>
</dbReference>
<evidence type="ECO:0000256" key="2">
    <source>
        <dbReference type="SAM" id="MobiDB-lite"/>
    </source>
</evidence>
<evidence type="ECO:0000256" key="1">
    <source>
        <dbReference type="PROSITE-ProRule" id="PRU00047"/>
    </source>
</evidence>
<dbReference type="PANTHER" id="PTHR11439">
    <property type="entry name" value="GAG-POL-RELATED RETROTRANSPOSON"/>
    <property type="match status" value="1"/>
</dbReference>
<keyword evidence="1" id="KW-0862">Zinc</keyword>
<dbReference type="EMBL" id="BPVZ01000052">
    <property type="protein sequence ID" value="GKV19007.1"/>
    <property type="molecule type" value="Genomic_DNA"/>
</dbReference>
<dbReference type="Pfam" id="PF25597">
    <property type="entry name" value="SH3_retrovirus"/>
    <property type="match status" value="1"/>
</dbReference>
<dbReference type="AlphaFoldDB" id="A0AAV5K502"/>
<dbReference type="InterPro" id="IPR057670">
    <property type="entry name" value="SH3_retrovirus"/>
</dbReference>
<dbReference type="InterPro" id="IPR012337">
    <property type="entry name" value="RNaseH-like_sf"/>
</dbReference>
<evidence type="ECO:0000313" key="5">
    <source>
        <dbReference type="Proteomes" id="UP001054252"/>
    </source>
</evidence>
<dbReference type="InterPro" id="IPR036875">
    <property type="entry name" value="Znf_CCHC_sf"/>
</dbReference>
<dbReference type="SUPFAM" id="SSF57756">
    <property type="entry name" value="Retrovirus zinc finger-like domains"/>
    <property type="match status" value="1"/>
</dbReference>
<feature type="compositionally biased region" description="Basic residues" evidence="2">
    <location>
        <begin position="209"/>
        <end position="220"/>
    </location>
</feature>
<evidence type="ECO:0000259" key="3">
    <source>
        <dbReference type="PROSITE" id="PS50158"/>
    </source>
</evidence>
<organism evidence="4 5">
    <name type="scientific">Rubroshorea leprosula</name>
    <dbReference type="NCBI Taxonomy" id="152421"/>
    <lineage>
        <taxon>Eukaryota</taxon>
        <taxon>Viridiplantae</taxon>
        <taxon>Streptophyta</taxon>
        <taxon>Embryophyta</taxon>
        <taxon>Tracheophyta</taxon>
        <taxon>Spermatophyta</taxon>
        <taxon>Magnoliopsida</taxon>
        <taxon>eudicotyledons</taxon>
        <taxon>Gunneridae</taxon>
        <taxon>Pentapetalae</taxon>
        <taxon>rosids</taxon>
        <taxon>malvids</taxon>
        <taxon>Malvales</taxon>
        <taxon>Dipterocarpaceae</taxon>
        <taxon>Rubroshorea</taxon>
    </lineage>
</organism>
<dbReference type="Pfam" id="PF00098">
    <property type="entry name" value="zf-CCHC"/>
    <property type="match status" value="1"/>
</dbReference>
<protein>
    <recommendedName>
        <fullName evidence="3">CCHC-type domain-containing protein</fullName>
    </recommendedName>
</protein>
<accession>A0AAV5K502</accession>
<dbReference type="Proteomes" id="UP001054252">
    <property type="component" value="Unassembled WGS sequence"/>
</dbReference>
<feature type="compositionally biased region" description="Basic and acidic residues" evidence="2">
    <location>
        <begin position="197"/>
        <end position="208"/>
    </location>
</feature>
<dbReference type="InterPro" id="IPR036397">
    <property type="entry name" value="RNaseH_sf"/>
</dbReference>
<feature type="compositionally biased region" description="Acidic residues" evidence="2">
    <location>
        <begin position="614"/>
        <end position="634"/>
    </location>
</feature>